<dbReference type="Pfam" id="PF02120">
    <property type="entry name" value="Flg_hook"/>
    <property type="match status" value="1"/>
</dbReference>
<dbReference type="Proteomes" id="UP000092665">
    <property type="component" value="Unassembled WGS sequence"/>
</dbReference>
<feature type="region of interest" description="Disordered" evidence="1">
    <location>
        <begin position="376"/>
        <end position="427"/>
    </location>
</feature>
<evidence type="ECO:0000313" key="3">
    <source>
        <dbReference type="EMBL" id="OCA55937.1"/>
    </source>
</evidence>
<dbReference type="CDD" id="cd17470">
    <property type="entry name" value="T3SS_Flik_C"/>
    <property type="match status" value="1"/>
</dbReference>
<feature type="compositionally biased region" description="Basic and acidic residues" evidence="1">
    <location>
        <begin position="48"/>
        <end position="58"/>
    </location>
</feature>
<keyword evidence="3" id="KW-0966">Cell projection</keyword>
<gene>
    <name evidence="3" type="primary">fliK</name>
    <name evidence="3" type="ORF">Phpb_01048</name>
</gene>
<feature type="domain" description="Flagellar hook-length control protein-like C-terminal" evidence="2">
    <location>
        <begin position="306"/>
        <end position="385"/>
    </location>
</feature>
<sequence>MNITLLPADLKPTENQPARSDSLTDADQLSAFAQFLNLETELVQKGGGKPEKASSKEEETTDDTDNDLSPLLSISNELSITNKLSISNELSIPHEISTEFITSSQIPFDVKTDANKQTVPVDEKLMSAEELAASLPIQLSGLTIKSENPKNGLQPDGLIKHNDKNRQISAKEFVTTGLSTEENLLTATPEQLKQEEELFKTKLGNGLIQHSPVKPKLASATLQHGIQPESATQNHPRESALIQTTAQAEIQHAPTTTENQQISSVATSPLLSAGHNQTAQFQLSSAATPLLNAQLGSEEWQQQLNQQIILFNRNGLQQAELRLHPQELGALQIRMSIEDNQAQLHLASAHSHVRAALEAALPGLRHALAESGIQLTQSSVGSDNASPWQQEQRSGSQHSGGTASHNADTASENHSATESTVHLTPHQLASVRGGVDIFA</sequence>
<dbReference type="PATRIC" id="fig|29488.15.peg.1149"/>
<reference evidence="4" key="1">
    <citation type="submission" date="2015-11" db="EMBL/GenBank/DDBJ databases">
        <authorList>
            <person name="Tobias N.J."/>
            <person name="Mishra B."/>
            <person name="Gupta D.K."/>
            <person name="Thines M."/>
            <person name="Stinear T.P."/>
            <person name="Bode H.B."/>
        </authorList>
    </citation>
    <scope>NUCLEOTIDE SEQUENCE [LARGE SCALE GENOMIC DNA]</scope>
    <source>
        <strain evidence="4">PB45.5</strain>
    </source>
</reference>
<evidence type="ECO:0000256" key="1">
    <source>
        <dbReference type="SAM" id="MobiDB-lite"/>
    </source>
</evidence>
<feature type="region of interest" description="Disordered" evidence="1">
    <location>
        <begin position="1"/>
        <end position="24"/>
    </location>
</feature>
<dbReference type="InterPro" id="IPR052563">
    <property type="entry name" value="FliK"/>
</dbReference>
<evidence type="ECO:0000313" key="4">
    <source>
        <dbReference type="Proteomes" id="UP000092665"/>
    </source>
</evidence>
<dbReference type="InterPro" id="IPR038610">
    <property type="entry name" value="FliK-like_C_sf"/>
</dbReference>
<dbReference type="EMBL" id="LOIC01000020">
    <property type="protein sequence ID" value="OCA55937.1"/>
    <property type="molecule type" value="Genomic_DNA"/>
</dbReference>
<evidence type="ECO:0000259" key="2">
    <source>
        <dbReference type="Pfam" id="PF02120"/>
    </source>
</evidence>
<dbReference type="PANTHER" id="PTHR37533">
    <property type="entry name" value="FLAGELLAR HOOK-LENGTH CONTROL PROTEIN"/>
    <property type="match status" value="1"/>
</dbReference>
<proteinExistence type="predicted"/>
<protein>
    <submittedName>
        <fullName evidence="3">Flagellar hook-length control protein</fullName>
    </submittedName>
</protein>
<dbReference type="PANTHER" id="PTHR37533:SF2">
    <property type="entry name" value="FLAGELLAR HOOK-LENGTH CONTROL PROTEIN"/>
    <property type="match status" value="1"/>
</dbReference>
<organism evidence="3 4">
    <name type="scientific">Photorhabdus namnaonensis</name>
    <dbReference type="NCBI Taxonomy" id="1851568"/>
    <lineage>
        <taxon>Bacteria</taxon>
        <taxon>Pseudomonadati</taxon>
        <taxon>Pseudomonadota</taxon>
        <taxon>Gammaproteobacteria</taxon>
        <taxon>Enterobacterales</taxon>
        <taxon>Morganellaceae</taxon>
        <taxon>Photorhabdus</taxon>
    </lineage>
</organism>
<keyword evidence="3" id="KW-0282">Flagellum</keyword>
<dbReference type="Gene3D" id="3.30.750.140">
    <property type="match status" value="1"/>
</dbReference>
<accession>A0A1B8YLN2</accession>
<feature type="compositionally biased region" description="Polar residues" evidence="1">
    <location>
        <begin position="376"/>
        <end position="422"/>
    </location>
</feature>
<name>A0A1B8YLN2_9GAMM</name>
<dbReference type="InterPro" id="IPR021136">
    <property type="entry name" value="Flagellar_hook_control-like_C"/>
</dbReference>
<keyword evidence="3" id="KW-0969">Cilium</keyword>
<feature type="region of interest" description="Disordered" evidence="1">
    <location>
        <begin position="42"/>
        <end position="69"/>
    </location>
</feature>
<dbReference type="AlphaFoldDB" id="A0A1B8YLN2"/>
<comment type="caution">
    <text evidence="3">The sequence shown here is derived from an EMBL/GenBank/DDBJ whole genome shotgun (WGS) entry which is preliminary data.</text>
</comment>
<feature type="compositionally biased region" description="Polar residues" evidence="1">
    <location>
        <begin position="13"/>
        <end position="24"/>
    </location>
</feature>
<dbReference type="RefSeq" id="WP_065389473.1">
    <property type="nucleotide sequence ID" value="NZ_CAWMQN010000020.1"/>
</dbReference>
<keyword evidence="4" id="KW-1185">Reference proteome</keyword>